<evidence type="ECO:0000313" key="1">
    <source>
        <dbReference type="EMBL" id="UUP12114.1"/>
    </source>
</evidence>
<sequence>MARELCIPRVQAAEREARHAAPDVSNGYGDRLSSLQELGGVMRQSVRTAMVSAASLALVVGGAAGASADSGTVKDKSNDVVMRGKVSGDRTAAQKSFAKRTDVTSVKISHGSTYVSVTITFADLRAGDEKTARIDVARKSVTNSTGTVSSSFRLFGPVGEPQGLAQLHDSRGIERVCDTAAESHIKTTLRTGKNGFFKMQVPRSCLDNESKIKVRTTVLAVSGEGRSFKEFISPSKSKTSAWSEWILKG</sequence>
<protein>
    <submittedName>
        <fullName evidence="1">Uncharacterized protein</fullName>
    </submittedName>
</protein>
<accession>A0ABY5M4Y1</accession>
<gene>
    <name evidence="1" type="ORF">NQV15_09600</name>
</gene>
<dbReference type="EMBL" id="CP102173">
    <property type="protein sequence ID" value="UUP12114.1"/>
    <property type="molecule type" value="Genomic_DNA"/>
</dbReference>
<evidence type="ECO:0000313" key="2">
    <source>
        <dbReference type="Proteomes" id="UP001316184"/>
    </source>
</evidence>
<dbReference type="Proteomes" id="UP001316184">
    <property type="component" value="Chromosome"/>
</dbReference>
<keyword evidence="2" id="KW-1185">Reference proteome</keyword>
<dbReference type="RefSeq" id="WP_232399601.1">
    <property type="nucleotide sequence ID" value="NZ_CP102173.1"/>
</dbReference>
<reference evidence="1 2" key="1">
    <citation type="submission" date="2022-08" db="EMBL/GenBank/DDBJ databases">
        <title>novel species in genus Aeromicrobium.</title>
        <authorList>
            <person name="Ye L."/>
        </authorList>
    </citation>
    <scope>NUCLEOTIDE SEQUENCE [LARGE SCALE GENOMIC DNA]</scope>
    <source>
        <strain evidence="2">zg-Y1379</strain>
    </source>
</reference>
<name>A0ABY5M4Y1_9ACTN</name>
<organism evidence="1 2">
    <name type="scientific">Aeromicrobium wangtongii</name>
    <dbReference type="NCBI Taxonomy" id="2969247"/>
    <lineage>
        <taxon>Bacteria</taxon>
        <taxon>Bacillati</taxon>
        <taxon>Actinomycetota</taxon>
        <taxon>Actinomycetes</taxon>
        <taxon>Propionibacteriales</taxon>
        <taxon>Nocardioidaceae</taxon>
        <taxon>Aeromicrobium</taxon>
    </lineage>
</organism>
<proteinExistence type="predicted"/>